<evidence type="ECO:0000256" key="1">
    <source>
        <dbReference type="SAM" id="MobiDB-lite"/>
    </source>
</evidence>
<accession>A0A914PBI6</accession>
<feature type="chain" id="PRO_5037746807" evidence="2">
    <location>
        <begin position="21"/>
        <end position="152"/>
    </location>
</feature>
<organism evidence="3 4">
    <name type="scientific">Panagrolaimus davidi</name>
    <dbReference type="NCBI Taxonomy" id="227884"/>
    <lineage>
        <taxon>Eukaryota</taxon>
        <taxon>Metazoa</taxon>
        <taxon>Ecdysozoa</taxon>
        <taxon>Nematoda</taxon>
        <taxon>Chromadorea</taxon>
        <taxon>Rhabditida</taxon>
        <taxon>Tylenchina</taxon>
        <taxon>Panagrolaimomorpha</taxon>
        <taxon>Panagrolaimoidea</taxon>
        <taxon>Panagrolaimidae</taxon>
        <taxon>Panagrolaimus</taxon>
    </lineage>
</organism>
<protein>
    <submittedName>
        <fullName evidence="4">Uncharacterized protein</fullName>
    </submittedName>
</protein>
<feature type="signal peptide" evidence="2">
    <location>
        <begin position="1"/>
        <end position="20"/>
    </location>
</feature>
<dbReference type="WBParaSite" id="PDA_v2.g15507.t1">
    <property type="protein sequence ID" value="PDA_v2.g15507.t1"/>
    <property type="gene ID" value="PDA_v2.g15507"/>
</dbReference>
<dbReference type="Proteomes" id="UP000887578">
    <property type="component" value="Unplaced"/>
</dbReference>
<proteinExistence type="predicted"/>
<dbReference type="AlphaFoldDB" id="A0A914PBI6"/>
<sequence length="152" mass="16080">MSSFLYLLRLDLFLFTSTPASEQARQTSLFPDFNKTTPISVPDSISTVQDSVAIVQNSQQLLSNLFSSLAKPSPLTFNNATNGFKFDTKSSTIFSSAQTTANNIGSGNGTTTATYSKPETSGTSAKPTSDSAPASGIQTLPSNETKDVPPKL</sequence>
<evidence type="ECO:0000256" key="2">
    <source>
        <dbReference type="SAM" id="SignalP"/>
    </source>
</evidence>
<keyword evidence="2" id="KW-0732">Signal</keyword>
<feature type="compositionally biased region" description="Polar residues" evidence="1">
    <location>
        <begin position="99"/>
        <end position="143"/>
    </location>
</feature>
<feature type="region of interest" description="Disordered" evidence="1">
    <location>
        <begin position="99"/>
        <end position="152"/>
    </location>
</feature>
<evidence type="ECO:0000313" key="3">
    <source>
        <dbReference type="Proteomes" id="UP000887578"/>
    </source>
</evidence>
<reference evidence="4" key="1">
    <citation type="submission" date="2022-11" db="UniProtKB">
        <authorList>
            <consortium name="WormBaseParasite"/>
        </authorList>
    </citation>
    <scope>IDENTIFICATION</scope>
</reference>
<evidence type="ECO:0000313" key="4">
    <source>
        <dbReference type="WBParaSite" id="PDA_v2.g15507.t1"/>
    </source>
</evidence>
<keyword evidence="3" id="KW-1185">Reference proteome</keyword>
<name>A0A914PBI6_9BILA</name>